<reference evidence="6" key="2">
    <citation type="submission" date="2023-06" db="EMBL/GenBank/DDBJ databases">
        <authorList>
            <person name="Swenson N.G."/>
            <person name="Wegrzyn J.L."/>
            <person name="Mcevoy S.L."/>
        </authorList>
    </citation>
    <scope>NUCLEOTIDE SEQUENCE</scope>
    <source>
        <strain evidence="6">NS2018</strain>
        <tissue evidence="6">Leaf</tissue>
    </source>
</reference>
<evidence type="ECO:0000256" key="1">
    <source>
        <dbReference type="ARBA" id="ARBA00010838"/>
    </source>
</evidence>
<keyword evidence="3" id="KW-0326">Glycosidase</keyword>
<dbReference type="InterPro" id="IPR017853">
    <property type="entry name" value="GH"/>
</dbReference>
<proteinExistence type="inferred from homology"/>
<gene>
    <name evidence="6" type="ORF">LWI29_034677</name>
</gene>
<evidence type="ECO:0000256" key="4">
    <source>
        <dbReference type="RuleBase" id="RU003690"/>
    </source>
</evidence>
<keyword evidence="2" id="KW-0378">Hydrolase</keyword>
<dbReference type="GO" id="GO:0005975">
    <property type="term" value="P:carbohydrate metabolic process"/>
    <property type="evidence" value="ECO:0007669"/>
    <property type="project" value="InterPro"/>
</dbReference>
<comment type="similarity">
    <text evidence="1 4">Belongs to the glycosyl hydrolase 1 family.</text>
</comment>
<dbReference type="Gene3D" id="3.20.20.80">
    <property type="entry name" value="Glycosidases"/>
    <property type="match status" value="2"/>
</dbReference>
<dbReference type="EMBL" id="JAUESC010000002">
    <property type="protein sequence ID" value="KAK0606157.1"/>
    <property type="molecule type" value="Genomic_DNA"/>
</dbReference>
<evidence type="ECO:0000313" key="6">
    <source>
        <dbReference type="EMBL" id="KAK0606157.1"/>
    </source>
</evidence>
<feature type="compositionally biased region" description="Basic residues" evidence="5">
    <location>
        <begin position="135"/>
        <end position="144"/>
    </location>
</feature>
<dbReference type="PANTHER" id="PTHR10353">
    <property type="entry name" value="GLYCOSYL HYDROLASE"/>
    <property type="match status" value="1"/>
</dbReference>
<comment type="caution">
    <text evidence="6">The sequence shown here is derived from an EMBL/GenBank/DDBJ whole genome shotgun (WGS) entry which is preliminary data.</text>
</comment>
<feature type="region of interest" description="Disordered" evidence="5">
    <location>
        <begin position="115"/>
        <end position="144"/>
    </location>
</feature>
<name>A0AA39T8W8_ACESA</name>
<organism evidence="6 7">
    <name type="scientific">Acer saccharum</name>
    <name type="common">Sugar maple</name>
    <dbReference type="NCBI Taxonomy" id="4024"/>
    <lineage>
        <taxon>Eukaryota</taxon>
        <taxon>Viridiplantae</taxon>
        <taxon>Streptophyta</taxon>
        <taxon>Embryophyta</taxon>
        <taxon>Tracheophyta</taxon>
        <taxon>Spermatophyta</taxon>
        <taxon>Magnoliopsida</taxon>
        <taxon>eudicotyledons</taxon>
        <taxon>Gunneridae</taxon>
        <taxon>Pentapetalae</taxon>
        <taxon>rosids</taxon>
        <taxon>malvids</taxon>
        <taxon>Sapindales</taxon>
        <taxon>Sapindaceae</taxon>
        <taxon>Hippocastanoideae</taxon>
        <taxon>Acereae</taxon>
        <taxon>Acer</taxon>
    </lineage>
</organism>
<protein>
    <recommendedName>
        <fullName evidence="8">Beta-glucosidase</fullName>
    </recommendedName>
</protein>
<sequence>MLIALSGDNPFSKFVKVSEGSRVFKVLVVKEEASIDFAWVTDMLDLKFGSDEEKDDFSLGSDLETTWGIRGGVRPSFRDEDLEDGDVMEKGDEIGGKVRSRKDVRADCKRRDKEDLSRVGSHHLSTKMDKEKQTFVKKGKRRSSNQKSLNGKLILEKGAAVMTRGFKDDSCTSSTDSSLEEGQLRNFEVFRGECSKWKSDRQEMKWAEVQRGVGQFKELSSPSRIQERSSLDSFTEGREALVRRAKCEMVKGLRQVLVNQNIRRVGADHMEGTFSLPLNGPVQLPLKDFEGGKTKGKDLVAVPITVDLDESDRTSFDISKHATQKSVRFMEPLTYGDYPFSMRTLVGERLPKFSKNESMMVKGSLDFLGLNYYTGYYAANVAVANPVNISYSTDSLANLTRVDELNNSTLPLEEALKDPMRIDYHHLHLSFLHKAIKFMDPLSYGKYPASMQGLVRERLPTFTKKQTRMVKGSYDFIGINYYTAIYAVDVPITNSSNISCSTDSLAILTRLEIVDSIAKPLKIYCDNAAAIFFSKNNKYSKGVKHMEIKYFAVKEEVQKQRVSIQHISTNLMVADPLTKGLAPKTFTKHVERMGIIGHHY</sequence>
<evidence type="ECO:0008006" key="8">
    <source>
        <dbReference type="Google" id="ProtNLM"/>
    </source>
</evidence>
<dbReference type="GO" id="GO:0008422">
    <property type="term" value="F:beta-glucosidase activity"/>
    <property type="evidence" value="ECO:0007669"/>
    <property type="project" value="TreeGrafter"/>
</dbReference>
<dbReference type="Pfam" id="PF00232">
    <property type="entry name" value="Glyco_hydro_1"/>
    <property type="match status" value="2"/>
</dbReference>
<evidence type="ECO:0000313" key="7">
    <source>
        <dbReference type="Proteomes" id="UP001168877"/>
    </source>
</evidence>
<dbReference type="AlphaFoldDB" id="A0AA39T8W8"/>
<dbReference type="InterPro" id="IPR001360">
    <property type="entry name" value="Glyco_hydro_1"/>
</dbReference>
<evidence type="ECO:0000256" key="3">
    <source>
        <dbReference type="ARBA" id="ARBA00023295"/>
    </source>
</evidence>
<evidence type="ECO:0000256" key="5">
    <source>
        <dbReference type="SAM" id="MobiDB-lite"/>
    </source>
</evidence>
<dbReference type="Proteomes" id="UP001168877">
    <property type="component" value="Unassembled WGS sequence"/>
</dbReference>
<reference evidence="6" key="1">
    <citation type="journal article" date="2022" name="Plant J.">
        <title>Strategies of tolerance reflected in two North American maple genomes.</title>
        <authorList>
            <person name="McEvoy S.L."/>
            <person name="Sezen U.U."/>
            <person name="Trouern-Trend A."/>
            <person name="McMahon S.M."/>
            <person name="Schaberg P.G."/>
            <person name="Yang J."/>
            <person name="Wegrzyn J.L."/>
            <person name="Swenson N.G."/>
        </authorList>
    </citation>
    <scope>NUCLEOTIDE SEQUENCE</scope>
    <source>
        <strain evidence="6">NS2018</strain>
    </source>
</reference>
<evidence type="ECO:0000256" key="2">
    <source>
        <dbReference type="ARBA" id="ARBA00022801"/>
    </source>
</evidence>
<dbReference type="CDD" id="cd09272">
    <property type="entry name" value="RNase_HI_RT_Ty1"/>
    <property type="match status" value="1"/>
</dbReference>
<dbReference type="PANTHER" id="PTHR10353:SF137">
    <property type="entry name" value="MYROSINASE 3-RELATED"/>
    <property type="match status" value="1"/>
</dbReference>
<accession>A0AA39T8W8</accession>
<dbReference type="SUPFAM" id="SSF51445">
    <property type="entry name" value="(Trans)glycosidases"/>
    <property type="match status" value="2"/>
</dbReference>
<keyword evidence="7" id="KW-1185">Reference proteome</keyword>